<dbReference type="Pfam" id="PF00753">
    <property type="entry name" value="Lactamase_B"/>
    <property type="match status" value="1"/>
</dbReference>
<dbReference type="InterPro" id="IPR036388">
    <property type="entry name" value="WH-like_DNA-bd_sf"/>
</dbReference>
<dbReference type="CDD" id="cd16278">
    <property type="entry name" value="metallo-hydrolase-like_MBL-fold"/>
    <property type="match status" value="1"/>
</dbReference>
<dbReference type="SMART" id="SM00849">
    <property type="entry name" value="Lactamase_B"/>
    <property type="match status" value="1"/>
</dbReference>
<dbReference type="SUPFAM" id="SSF56281">
    <property type="entry name" value="Metallo-hydrolase/oxidoreductase"/>
    <property type="match status" value="1"/>
</dbReference>
<feature type="domain" description="Metallo-beta-lactamase" evidence="1">
    <location>
        <begin position="40"/>
        <end position="215"/>
    </location>
</feature>
<comment type="caution">
    <text evidence="2">The sequence shown here is derived from an EMBL/GenBank/DDBJ whole genome shotgun (WGS) entry which is preliminary data.</text>
</comment>
<keyword evidence="3" id="KW-1185">Reference proteome</keyword>
<dbReference type="AlphaFoldDB" id="A0A4Q2RES7"/>
<dbReference type="InterPro" id="IPR050662">
    <property type="entry name" value="Sec-metab_biosynth-thioest"/>
</dbReference>
<reference evidence="2 3" key="1">
    <citation type="submission" date="2018-09" db="EMBL/GenBank/DDBJ databases">
        <authorList>
            <person name="Grouzdev D.S."/>
            <person name="Krutkina M.S."/>
        </authorList>
    </citation>
    <scope>NUCLEOTIDE SEQUENCE [LARGE SCALE GENOMIC DNA]</scope>
    <source>
        <strain evidence="2 3">RmlP001</strain>
    </source>
</reference>
<gene>
    <name evidence="2" type="ORF">D3272_11615</name>
</gene>
<evidence type="ECO:0000313" key="3">
    <source>
        <dbReference type="Proteomes" id="UP000289411"/>
    </source>
</evidence>
<dbReference type="Gene3D" id="1.10.10.10">
    <property type="entry name" value="Winged helix-like DNA-binding domain superfamily/Winged helix DNA-binding domain"/>
    <property type="match status" value="1"/>
</dbReference>
<proteinExistence type="predicted"/>
<dbReference type="RefSeq" id="WP_129219335.1">
    <property type="nucleotide sequence ID" value="NZ_QYBC01000008.1"/>
</dbReference>
<dbReference type="OrthoDB" id="9788263at2"/>
<dbReference type="InterPro" id="IPR041516">
    <property type="entry name" value="LACTB2_WH"/>
</dbReference>
<keyword evidence="2" id="KW-0378">Hydrolase</keyword>
<name>A0A4Q2RES7_9HYPH</name>
<organism evidence="2 3">
    <name type="scientific">Lichenibacterium ramalinae</name>
    <dbReference type="NCBI Taxonomy" id="2316527"/>
    <lineage>
        <taxon>Bacteria</taxon>
        <taxon>Pseudomonadati</taxon>
        <taxon>Pseudomonadota</taxon>
        <taxon>Alphaproteobacteria</taxon>
        <taxon>Hyphomicrobiales</taxon>
        <taxon>Lichenihabitantaceae</taxon>
        <taxon>Lichenibacterium</taxon>
    </lineage>
</organism>
<dbReference type="EMBL" id="QYBC01000008">
    <property type="protein sequence ID" value="RYB05125.1"/>
    <property type="molecule type" value="Genomic_DNA"/>
</dbReference>
<dbReference type="PANTHER" id="PTHR23131:SF0">
    <property type="entry name" value="ENDORIBONUCLEASE LACTB2"/>
    <property type="match status" value="1"/>
</dbReference>
<protein>
    <submittedName>
        <fullName evidence="2">MBL fold metallo-hydrolase</fullName>
    </submittedName>
</protein>
<dbReference type="InterPro" id="IPR001279">
    <property type="entry name" value="Metallo-B-lactamas"/>
</dbReference>
<dbReference type="GO" id="GO:0016787">
    <property type="term" value="F:hydrolase activity"/>
    <property type="evidence" value="ECO:0007669"/>
    <property type="project" value="UniProtKB-KW"/>
</dbReference>
<dbReference type="Gene3D" id="3.60.15.10">
    <property type="entry name" value="Ribonuclease Z/Hydroxyacylglutathione hydrolase-like"/>
    <property type="match status" value="1"/>
</dbReference>
<dbReference type="InterPro" id="IPR036866">
    <property type="entry name" value="RibonucZ/Hydroxyglut_hydro"/>
</dbReference>
<reference evidence="2 3" key="2">
    <citation type="submission" date="2019-02" db="EMBL/GenBank/DDBJ databases">
        <title>'Lichenibacterium ramalinii' gen. nov. sp. nov., 'Lichenibacterium minor' gen. nov. sp. nov.</title>
        <authorList>
            <person name="Pankratov T."/>
        </authorList>
    </citation>
    <scope>NUCLEOTIDE SEQUENCE [LARGE SCALE GENOMIC DNA]</scope>
    <source>
        <strain evidence="2 3">RmlP001</strain>
    </source>
</reference>
<evidence type="ECO:0000313" key="2">
    <source>
        <dbReference type="EMBL" id="RYB05125.1"/>
    </source>
</evidence>
<evidence type="ECO:0000259" key="1">
    <source>
        <dbReference type="SMART" id="SM00849"/>
    </source>
</evidence>
<dbReference type="PANTHER" id="PTHR23131">
    <property type="entry name" value="ENDORIBONUCLEASE LACTB2"/>
    <property type="match status" value="1"/>
</dbReference>
<accession>A0A4Q2RES7</accession>
<dbReference type="Proteomes" id="UP000289411">
    <property type="component" value="Unassembled WGS sequence"/>
</dbReference>
<dbReference type="Pfam" id="PF17778">
    <property type="entry name" value="WHD_BLACT"/>
    <property type="match status" value="1"/>
</dbReference>
<sequence>MASDDIPFDRTLNAPPEEVQALSPLVRRLVANNGGPFTFTGTCTYLVGRGDVTVIDPGPADSTHIAALMQALAGETVRNILVTHTHRDHAPGAALLKAATGAAVMGCPRRMPRAADPSLPALDAAFDLRYAPDRVLAEGDGVEGPGYRLVAVATPGHTSDHLAFALPEEGGLFSGDHVMAWSTTVVAPPDGSMRAYMASLRKLQERDDVVYWPGHGGPVRAPRPFVKALIVHRQWREAAILRRVTAGDDTVPALVAALYRGLAPSLRGAAGLSVLAHLVDLVADGQVAADGPPTLKARYGPA</sequence>